<protein>
    <submittedName>
        <fullName evidence="1">Uncharacterized protein</fullName>
    </submittedName>
</protein>
<dbReference type="KEGG" id="mrob:HH214_15650"/>
<reference evidence="1 2" key="1">
    <citation type="submission" date="2020-04" db="EMBL/GenBank/DDBJ databases">
        <title>Genome sequencing of novel species.</title>
        <authorList>
            <person name="Heo J."/>
            <person name="Kim S.-J."/>
            <person name="Kim J.-S."/>
            <person name="Hong S.-B."/>
            <person name="Kwon S.-W."/>
        </authorList>
    </citation>
    <scope>NUCLEOTIDE SEQUENCE [LARGE SCALE GENOMIC DNA]</scope>
    <source>
        <strain evidence="1 2">F39-2</strain>
    </source>
</reference>
<dbReference type="AlphaFoldDB" id="A0A7L5E2E1"/>
<dbReference type="EMBL" id="CP051682">
    <property type="protein sequence ID" value="QJD97201.1"/>
    <property type="molecule type" value="Genomic_DNA"/>
</dbReference>
<sequence length="271" mass="31988">MRKLFVFFTLITFLVHSKAKCDNVVVKGDTLRTIFFSPFDKYPSIVKLREKLKDYSTNCTEDNCSFLSTWKIVDNRLMLTNIKNCECNQKKQSANLSDLFGDRLQKGMLCADWYTGEIWVTKDQPNSWGGMFAASFPRETRLIIKKGIVISVKKFVYPKPVKNSYYNNTDSLHKFIYTHINWNKFPNLPEHSRWEYFSFDQDAKGYLINLKQMENARSYEIYDKDQMEEIKRVAGLLQWPLYYLHGQPVRSYIAFSISLSKEMKDKFARPD</sequence>
<dbReference type="RefSeq" id="WP_169609171.1">
    <property type="nucleotide sequence ID" value="NZ_CP051682.1"/>
</dbReference>
<evidence type="ECO:0000313" key="1">
    <source>
        <dbReference type="EMBL" id="QJD97201.1"/>
    </source>
</evidence>
<gene>
    <name evidence="1" type="ORF">HH214_15650</name>
</gene>
<accession>A0A7L5E2E1</accession>
<keyword evidence="2" id="KW-1185">Reference proteome</keyword>
<evidence type="ECO:0000313" key="2">
    <source>
        <dbReference type="Proteomes" id="UP000503278"/>
    </source>
</evidence>
<proteinExistence type="predicted"/>
<organism evidence="1 2">
    <name type="scientific">Mucilaginibacter robiniae</name>
    <dbReference type="NCBI Taxonomy" id="2728022"/>
    <lineage>
        <taxon>Bacteria</taxon>
        <taxon>Pseudomonadati</taxon>
        <taxon>Bacteroidota</taxon>
        <taxon>Sphingobacteriia</taxon>
        <taxon>Sphingobacteriales</taxon>
        <taxon>Sphingobacteriaceae</taxon>
        <taxon>Mucilaginibacter</taxon>
    </lineage>
</organism>
<name>A0A7L5E2E1_9SPHI</name>
<dbReference type="Proteomes" id="UP000503278">
    <property type="component" value="Chromosome"/>
</dbReference>